<dbReference type="Proteomes" id="UP001054252">
    <property type="component" value="Unassembled WGS sequence"/>
</dbReference>
<protein>
    <submittedName>
        <fullName evidence="1">Uncharacterized protein</fullName>
    </submittedName>
</protein>
<name>A0AAV5J0Z4_9ROSI</name>
<reference evidence="1 2" key="1">
    <citation type="journal article" date="2021" name="Commun. Biol.">
        <title>The genome of Shorea leprosula (Dipterocarpaceae) highlights the ecological relevance of drought in aseasonal tropical rainforests.</title>
        <authorList>
            <person name="Ng K.K.S."/>
            <person name="Kobayashi M.J."/>
            <person name="Fawcett J.A."/>
            <person name="Hatakeyama M."/>
            <person name="Paape T."/>
            <person name="Ng C.H."/>
            <person name="Ang C.C."/>
            <person name="Tnah L.H."/>
            <person name="Lee C.T."/>
            <person name="Nishiyama T."/>
            <person name="Sese J."/>
            <person name="O'Brien M.J."/>
            <person name="Copetti D."/>
            <person name="Mohd Noor M.I."/>
            <person name="Ong R.C."/>
            <person name="Putra M."/>
            <person name="Sireger I.Z."/>
            <person name="Indrioko S."/>
            <person name="Kosugi Y."/>
            <person name="Izuno A."/>
            <person name="Isagi Y."/>
            <person name="Lee S.L."/>
            <person name="Shimizu K.K."/>
        </authorList>
    </citation>
    <scope>NUCLEOTIDE SEQUENCE [LARGE SCALE GENOMIC DNA]</scope>
    <source>
        <strain evidence="1">214</strain>
    </source>
</reference>
<keyword evidence="2" id="KW-1185">Reference proteome</keyword>
<evidence type="ECO:0000313" key="1">
    <source>
        <dbReference type="EMBL" id="GKV04617.1"/>
    </source>
</evidence>
<comment type="caution">
    <text evidence="1">The sequence shown here is derived from an EMBL/GenBank/DDBJ whole genome shotgun (WGS) entry which is preliminary data.</text>
</comment>
<dbReference type="AlphaFoldDB" id="A0AAV5J0Z4"/>
<gene>
    <name evidence="1" type="ORF">SLEP1_g16760</name>
</gene>
<evidence type="ECO:0000313" key="2">
    <source>
        <dbReference type="Proteomes" id="UP001054252"/>
    </source>
</evidence>
<organism evidence="1 2">
    <name type="scientific">Rubroshorea leprosula</name>
    <dbReference type="NCBI Taxonomy" id="152421"/>
    <lineage>
        <taxon>Eukaryota</taxon>
        <taxon>Viridiplantae</taxon>
        <taxon>Streptophyta</taxon>
        <taxon>Embryophyta</taxon>
        <taxon>Tracheophyta</taxon>
        <taxon>Spermatophyta</taxon>
        <taxon>Magnoliopsida</taxon>
        <taxon>eudicotyledons</taxon>
        <taxon>Gunneridae</taxon>
        <taxon>Pentapetalae</taxon>
        <taxon>rosids</taxon>
        <taxon>malvids</taxon>
        <taxon>Malvales</taxon>
        <taxon>Dipterocarpaceae</taxon>
        <taxon>Rubroshorea</taxon>
    </lineage>
</organism>
<dbReference type="EMBL" id="BPVZ01000022">
    <property type="protein sequence ID" value="GKV04617.1"/>
    <property type="molecule type" value="Genomic_DNA"/>
</dbReference>
<accession>A0AAV5J0Z4</accession>
<proteinExistence type="predicted"/>
<sequence length="39" mass="4122">MFSAVSFFSKLPPASLPPTAPILAGELWKWGIIPIALGP</sequence>